<organism evidence="5 6">
    <name type="scientific">Pseudonocardia xishanensis</name>
    <dbReference type="NCBI Taxonomy" id="630995"/>
    <lineage>
        <taxon>Bacteria</taxon>
        <taxon>Bacillati</taxon>
        <taxon>Actinomycetota</taxon>
        <taxon>Actinomycetes</taxon>
        <taxon>Pseudonocardiales</taxon>
        <taxon>Pseudonocardiaceae</taxon>
        <taxon>Pseudonocardia</taxon>
    </lineage>
</organism>
<keyword evidence="3" id="KW-0472">Membrane</keyword>
<evidence type="ECO:0000256" key="2">
    <source>
        <dbReference type="ARBA" id="ARBA00023163"/>
    </source>
</evidence>
<keyword evidence="6" id="KW-1185">Reference proteome</keyword>
<gene>
    <name evidence="5" type="ORF">GCM10023175_39090</name>
</gene>
<feature type="transmembrane region" description="Helical" evidence="3">
    <location>
        <begin position="85"/>
        <end position="104"/>
    </location>
</feature>
<accession>A0ABP8RVP0</accession>
<dbReference type="Pfam" id="PF13490">
    <property type="entry name" value="zf-HC2"/>
    <property type="match status" value="1"/>
</dbReference>
<dbReference type="RefSeq" id="WP_345420325.1">
    <property type="nucleotide sequence ID" value="NZ_BAABGT010000053.1"/>
</dbReference>
<keyword evidence="1" id="KW-0805">Transcription regulation</keyword>
<evidence type="ECO:0000256" key="3">
    <source>
        <dbReference type="SAM" id="Phobius"/>
    </source>
</evidence>
<feature type="domain" description="Putative zinc-finger" evidence="4">
    <location>
        <begin position="4"/>
        <end position="38"/>
    </location>
</feature>
<dbReference type="EMBL" id="BAABGT010000053">
    <property type="protein sequence ID" value="GAA4549953.1"/>
    <property type="molecule type" value="Genomic_DNA"/>
</dbReference>
<protein>
    <recommendedName>
        <fullName evidence="4">Putative zinc-finger domain-containing protein</fullName>
    </recommendedName>
</protein>
<dbReference type="Proteomes" id="UP001501598">
    <property type="component" value="Unassembled WGS sequence"/>
</dbReference>
<evidence type="ECO:0000313" key="6">
    <source>
        <dbReference type="Proteomes" id="UP001501598"/>
    </source>
</evidence>
<dbReference type="Gene3D" id="1.10.10.1320">
    <property type="entry name" value="Anti-sigma factor, zinc-finger domain"/>
    <property type="match status" value="1"/>
</dbReference>
<reference evidence="6" key="1">
    <citation type="journal article" date="2019" name="Int. J. Syst. Evol. Microbiol.">
        <title>The Global Catalogue of Microorganisms (GCM) 10K type strain sequencing project: providing services to taxonomists for standard genome sequencing and annotation.</title>
        <authorList>
            <consortium name="The Broad Institute Genomics Platform"/>
            <consortium name="The Broad Institute Genome Sequencing Center for Infectious Disease"/>
            <person name="Wu L."/>
            <person name="Ma J."/>
        </authorList>
    </citation>
    <scope>NUCLEOTIDE SEQUENCE [LARGE SCALE GENOMIC DNA]</scope>
    <source>
        <strain evidence="6">JCM 17906</strain>
    </source>
</reference>
<evidence type="ECO:0000259" key="4">
    <source>
        <dbReference type="Pfam" id="PF13490"/>
    </source>
</evidence>
<name>A0ABP8RVP0_9PSEU</name>
<evidence type="ECO:0000256" key="1">
    <source>
        <dbReference type="ARBA" id="ARBA00023015"/>
    </source>
</evidence>
<dbReference type="InterPro" id="IPR041916">
    <property type="entry name" value="Anti_sigma_zinc_sf"/>
</dbReference>
<evidence type="ECO:0000313" key="5">
    <source>
        <dbReference type="EMBL" id="GAA4549953.1"/>
    </source>
</evidence>
<proteinExistence type="predicted"/>
<keyword evidence="3" id="KW-0812">Transmembrane</keyword>
<comment type="caution">
    <text evidence="5">The sequence shown here is derived from an EMBL/GenBank/DDBJ whole genome shotgun (WGS) entry which is preliminary data.</text>
</comment>
<sequence length="210" mass="21790">MSDCATVRELAPELALGLVTGQERAAAMAHLQSCPGCRAELDRLAGVGDALRALVPPAEPPAGFEQRVLDRLERAREPRPRRGRLLLVAAALVGVAVFGAGWAAGSSTAPRVVAAAVAEPLTSGDHRVGDVVVDRDRPDLLSVWLESPSAGRLTCDLLRRDGTVAASVTYDATGGAEWWGVPRPDGEVATMRIADEAGGFVASGSVPSPP</sequence>
<keyword evidence="3" id="KW-1133">Transmembrane helix</keyword>
<dbReference type="InterPro" id="IPR027383">
    <property type="entry name" value="Znf_put"/>
</dbReference>
<keyword evidence="2" id="KW-0804">Transcription</keyword>